<proteinExistence type="predicted"/>
<reference evidence="1" key="1">
    <citation type="journal article" date="2023" name="Mol. Phylogenet. Evol.">
        <title>Genome-scale phylogeny and comparative genomics of the fungal order Sordariales.</title>
        <authorList>
            <person name="Hensen N."/>
            <person name="Bonometti L."/>
            <person name="Westerberg I."/>
            <person name="Brannstrom I.O."/>
            <person name="Guillou S."/>
            <person name="Cros-Aarteil S."/>
            <person name="Calhoun S."/>
            <person name="Haridas S."/>
            <person name="Kuo A."/>
            <person name="Mondo S."/>
            <person name="Pangilinan J."/>
            <person name="Riley R."/>
            <person name="LaButti K."/>
            <person name="Andreopoulos B."/>
            <person name="Lipzen A."/>
            <person name="Chen C."/>
            <person name="Yan M."/>
            <person name="Daum C."/>
            <person name="Ng V."/>
            <person name="Clum A."/>
            <person name="Steindorff A."/>
            <person name="Ohm R.A."/>
            <person name="Martin F."/>
            <person name="Silar P."/>
            <person name="Natvig D.O."/>
            <person name="Lalanne C."/>
            <person name="Gautier V."/>
            <person name="Ament-Velasquez S.L."/>
            <person name="Kruys A."/>
            <person name="Hutchinson M.I."/>
            <person name="Powell A.J."/>
            <person name="Barry K."/>
            <person name="Miller A.N."/>
            <person name="Grigoriev I.V."/>
            <person name="Debuchy R."/>
            <person name="Gladieux P."/>
            <person name="Hiltunen Thoren M."/>
            <person name="Johannesson H."/>
        </authorList>
    </citation>
    <scope>NUCLEOTIDE SEQUENCE</scope>
    <source>
        <strain evidence="1">CBS 141.50</strain>
    </source>
</reference>
<comment type="caution">
    <text evidence="1">The sequence shown here is derived from an EMBL/GenBank/DDBJ whole genome shotgun (WGS) entry which is preliminary data.</text>
</comment>
<dbReference type="EMBL" id="MU853571">
    <property type="protein sequence ID" value="KAK4145078.1"/>
    <property type="molecule type" value="Genomic_DNA"/>
</dbReference>
<gene>
    <name evidence="1" type="ORF">C8A04DRAFT_27075</name>
</gene>
<sequence>MTQPSPAGESPLLRLSPRIRLRIYRKLGLGPWGNLVHRFYLHAGQLQLRRGRGVGEYWRWVPDPTDFHGLLLSCRAIYAEAAALLYSTSQFFIYYAEPLSEADRLECGQPEKPMLGHRPLQVLHNLTNPSLAHLSYLKVVLN</sequence>
<dbReference type="Proteomes" id="UP001302676">
    <property type="component" value="Unassembled WGS sequence"/>
</dbReference>
<protein>
    <submittedName>
        <fullName evidence="1">Uncharacterized protein</fullName>
    </submittedName>
</protein>
<organism evidence="1 2">
    <name type="scientific">Dichotomopilus funicola</name>
    <dbReference type="NCBI Taxonomy" id="1934379"/>
    <lineage>
        <taxon>Eukaryota</taxon>
        <taxon>Fungi</taxon>
        <taxon>Dikarya</taxon>
        <taxon>Ascomycota</taxon>
        <taxon>Pezizomycotina</taxon>
        <taxon>Sordariomycetes</taxon>
        <taxon>Sordariomycetidae</taxon>
        <taxon>Sordariales</taxon>
        <taxon>Chaetomiaceae</taxon>
        <taxon>Dichotomopilus</taxon>
    </lineage>
</organism>
<dbReference type="AlphaFoldDB" id="A0AAN6V566"/>
<dbReference type="GeneID" id="87816776"/>
<reference evidence="1" key="2">
    <citation type="submission" date="2023-05" db="EMBL/GenBank/DDBJ databases">
        <authorList>
            <consortium name="Lawrence Berkeley National Laboratory"/>
            <person name="Steindorff A."/>
            <person name="Hensen N."/>
            <person name="Bonometti L."/>
            <person name="Westerberg I."/>
            <person name="Brannstrom I.O."/>
            <person name="Guillou S."/>
            <person name="Cros-Aarteil S."/>
            <person name="Calhoun S."/>
            <person name="Haridas S."/>
            <person name="Kuo A."/>
            <person name="Mondo S."/>
            <person name="Pangilinan J."/>
            <person name="Riley R."/>
            <person name="Labutti K."/>
            <person name="Andreopoulos B."/>
            <person name="Lipzen A."/>
            <person name="Chen C."/>
            <person name="Yanf M."/>
            <person name="Daum C."/>
            <person name="Ng V."/>
            <person name="Clum A."/>
            <person name="Ohm R."/>
            <person name="Martin F."/>
            <person name="Silar P."/>
            <person name="Natvig D."/>
            <person name="Lalanne C."/>
            <person name="Gautier V."/>
            <person name="Ament-Velasquez S.L."/>
            <person name="Kruys A."/>
            <person name="Hutchinson M.I."/>
            <person name="Powell A.J."/>
            <person name="Barry K."/>
            <person name="Miller A.N."/>
            <person name="Grigoriev I.V."/>
            <person name="Debuchy R."/>
            <person name="Gladieux P."/>
            <person name="Thoren M.H."/>
            <person name="Johannesson H."/>
        </authorList>
    </citation>
    <scope>NUCLEOTIDE SEQUENCE</scope>
    <source>
        <strain evidence="1">CBS 141.50</strain>
    </source>
</reference>
<name>A0AAN6V566_9PEZI</name>
<keyword evidence="2" id="KW-1185">Reference proteome</keyword>
<dbReference type="RefSeq" id="XP_062638449.1">
    <property type="nucleotide sequence ID" value="XM_062780163.1"/>
</dbReference>
<evidence type="ECO:0000313" key="1">
    <source>
        <dbReference type="EMBL" id="KAK4145078.1"/>
    </source>
</evidence>
<evidence type="ECO:0000313" key="2">
    <source>
        <dbReference type="Proteomes" id="UP001302676"/>
    </source>
</evidence>
<accession>A0AAN6V566</accession>